<accession>A0ABT2BZW5</accession>
<dbReference type="PIRSF" id="PIRSF012702">
    <property type="entry name" value="UCP012702"/>
    <property type="match status" value="1"/>
</dbReference>
<dbReference type="Proteomes" id="UP001165263">
    <property type="component" value="Unassembled WGS sequence"/>
</dbReference>
<dbReference type="Pfam" id="PF07364">
    <property type="entry name" value="DUF1485"/>
    <property type="match status" value="1"/>
</dbReference>
<keyword evidence="1" id="KW-0482">Metalloprotease</keyword>
<dbReference type="Pfam" id="PF07171">
    <property type="entry name" value="MlrC_C"/>
    <property type="match status" value="1"/>
</dbReference>
<evidence type="ECO:0000259" key="2">
    <source>
        <dbReference type="Pfam" id="PF07171"/>
    </source>
</evidence>
<keyword evidence="5" id="KW-1185">Reference proteome</keyword>
<dbReference type="EMBL" id="JANUHC010000003">
    <property type="protein sequence ID" value="MCS0629944.1"/>
    <property type="molecule type" value="Genomic_DNA"/>
</dbReference>
<keyword evidence="1" id="KW-0378">Hydrolase</keyword>
<evidence type="ECO:0000313" key="4">
    <source>
        <dbReference type="EMBL" id="MCS0629944.1"/>
    </source>
</evidence>
<comment type="cofactor">
    <cofactor evidence="1">
        <name>Zn(2+)</name>
        <dbReference type="ChEBI" id="CHEBI:29105"/>
    </cofactor>
    <text evidence="1">Binds 1 zinc ion per subunit.</text>
</comment>
<evidence type="ECO:0000313" key="5">
    <source>
        <dbReference type="Proteomes" id="UP001165263"/>
    </source>
</evidence>
<dbReference type="InterPro" id="IPR015995">
    <property type="entry name" value="MlrC_N"/>
</dbReference>
<evidence type="ECO:0000256" key="1">
    <source>
        <dbReference type="PIRNR" id="PIRNR012702"/>
    </source>
</evidence>
<dbReference type="RefSeq" id="WP_259449036.1">
    <property type="nucleotide sequence ID" value="NZ_CP119520.1"/>
</dbReference>
<feature type="domain" description="Microcystin LR degradation protein MlrC C-terminal" evidence="2">
    <location>
        <begin position="297"/>
        <end position="472"/>
    </location>
</feature>
<reference evidence="4" key="1">
    <citation type="submission" date="2022-08" db="EMBL/GenBank/DDBJ databases">
        <title>Reclassification of Massilia species as members of the genera Telluria, Duganella, Pseudoduganella, Mokoshia gen. nov. and Zemynaea gen. nov. using orthogonal and non-orthogonal genome-based approaches.</title>
        <authorList>
            <person name="Bowman J.P."/>
        </authorList>
    </citation>
    <scope>NUCLEOTIDE SEQUENCE</scope>
    <source>
        <strain evidence="4">LMG 11547</strain>
    </source>
</reference>
<comment type="similarity">
    <text evidence="1">Belongs to the peptidase M81 family.</text>
</comment>
<organism evidence="4 5">
    <name type="scientific">Telluria mixta</name>
    <dbReference type="NCBI Taxonomy" id="34071"/>
    <lineage>
        <taxon>Bacteria</taxon>
        <taxon>Pseudomonadati</taxon>
        <taxon>Pseudomonadota</taxon>
        <taxon>Betaproteobacteria</taxon>
        <taxon>Burkholderiales</taxon>
        <taxon>Oxalobacteraceae</taxon>
        <taxon>Telluria group</taxon>
        <taxon>Telluria</taxon>
    </lineage>
</organism>
<feature type="domain" description="Microcystin LR degradation protein MlrC N-terminal" evidence="3">
    <location>
        <begin position="2"/>
        <end position="287"/>
    </location>
</feature>
<keyword evidence="1" id="KW-0479">Metal-binding</keyword>
<dbReference type="InterPro" id="IPR009197">
    <property type="entry name" value="MlrC"/>
</dbReference>
<evidence type="ECO:0000259" key="3">
    <source>
        <dbReference type="Pfam" id="PF07364"/>
    </source>
</evidence>
<comment type="function">
    <text evidence="1">Involved in peptidolytic degradation of cyclic heptapeptide hepatotoxin microcystin (MC).</text>
</comment>
<protein>
    <recommendedName>
        <fullName evidence="1">Microcystinase C</fullName>
        <shortName evidence="1">MlrC</shortName>
    </recommendedName>
</protein>
<proteinExistence type="inferred from homology"/>
<keyword evidence="1" id="KW-0645">Protease</keyword>
<comment type="caution">
    <text evidence="4">The sequence shown here is derived from an EMBL/GenBank/DDBJ whole genome shotgun (WGS) entry which is preliminary data.</text>
</comment>
<sequence>MKFFIAQLATETNTFSPTPTGYGAFEECGIYRGDGSTEAPDSTGAVLHAFRTLMEADGHEVAEGPCALAEPAGRTVRAVYEDLRDQLLADLRAAMPVDAVQLMLHGAMVADGYDDCEGDVLARVRAIVGPEVPVGAELDLHCHFTESMRTSADVLIAVKEYPHTDIADRARELYRILVDMYAGRVRPTTAVFDCRMVGTWQTTREPMASFVRRMQSFEGRDGVLSVSLGHGFPWGDVADGGARLWVVTDDDPVRAAALAEQLAREFWALREQVGAPVIALDAALDQVVAQASGPLVLADMADNPGGGAPGDATFILRRLLERGIGNVAIGAFWDLGAIHICRDAGVGATLDLRVGGKCGPSSGQPVDLRVTVRAVVDDHSQSAAAIGGRAPMGTCVWLEAANDVHLLLASVRGQIFAPDAFTGVGMSLADKKLVVVKSAVHFYAECAPIARAVFYAATPGAVAPDFAAIPYRVRQPDYWPRVARPHADWS</sequence>
<dbReference type="InterPro" id="IPR010799">
    <property type="entry name" value="MlrC_C"/>
</dbReference>
<name>A0ABT2BZW5_9BURK</name>
<gene>
    <name evidence="4" type="ORF">NX786_11435</name>
</gene>